<protein>
    <submittedName>
        <fullName evidence="1">Uncharacterized protein</fullName>
    </submittedName>
</protein>
<gene>
    <name evidence="1" type="ORF">LSH36_887g02007</name>
</gene>
<proteinExistence type="predicted"/>
<evidence type="ECO:0000313" key="2">
    <source>
        <dbReference type="Proteomes" id="UP001208570"/>
    </source>
</evidence>
<keyword evidence="2" id="KW-1185">Reference proteome</keyword>
<name>A0AAD9MSZ4_9ANNE</name>
<reference evidence="1" key="1">
    <citation type="journal article" date="2023" name="Mol. Biol. Evol.">
        <title>Third-Generation Sequencing Reveals the Adaptive Role of the Epigenome in Three Deep-Sea Polychaetes.</title>
        <authorList>
            <person name="Perez M."/>
            <person name="Aroh O."/>
            <person name="Sun Y."/>
            <person name="Lan Y."/>
            <person name="Juniper S.K."/>
            <person name="Young C.R."/>
            <person name="Angers B."/>
            <person name="Qian P.Y."/>
        </authorList>
    </citation>
    <scope>NUCLEOTIDE SEQUENCE</scope>
    <source>
        <strain evidence="1">P08H-3</strain>
    </source>
</reference>
<dbReference type="EMBL" id="JAODUP010000887">
    <property type="protein sequence ID" value="KAK2143018.1"/>
    <property type="molecule type" value="Genomic_DNA"/>
</dbReference>
<organism evidence="1 2">
    <name type="scientific">Paralvinella palmiformis</name>
    <dbReference type="NCBI Taxonomy" id="53620"/>
    <lineage>
        <taxon>Eukaryota</taxon>
        <taxon>Metazoa</taxon>
        <taxon>Spiralia</taxon>
        <taxon>Lophotrochozoa</taxon>
        <taxon>Annelida</taxon>
        <taxon>Polychaeta</taxon>
        <taxon>Sedentaria</taxon>
        <taxon>Canalipalpata</taxon>
        <taxon>Terebellida</taxon>
        <taxon>Terebelliformia</taxon>
        <taxon>Alvinellidae</taxon>
        <taxon>Paralvinella</taxon>
    </lineage>
</organism>
<dbReference type="Proteomes" id="UP001208570">
    <property type="component" value="Unassembled WGS sequence"/>
</dbReference>
<sequence length="14" mass="1597">MVAFKSFINLSLNI</sequence>
<accession>A0AAD9MSZ4</accession>
<comment type="caution">
    <text evidence="1">The sequence shown here is derived from an EMBL/GenBank/DDBJ whole genome shotgun (WGS) entry which is preliminary data.</text>
</comment>
<evidence type="ECO:0000313" key="1">
    <source>
        <dbReference type="EMBL" id="KAK2143018.1"/>
    </source>
</evidence>